<proteinExistence type="predicted"/>
<name>A0ABR8GNL2_9CYAN</name>
<keyword evidence="2" id="KW-1185">Reference proteome</keyword>
<evidence type="ECO:0000313" key="1">
    <source>
        <dbReference type="EMBL" id="MBD2604629.1"/>
    </source>
</evidence>
<dbReference type="EMBL" id="JACJTA010000013">
    <property type="protein sequence ID" value="MBD2604629.1"/>
    <property type="molecule type" value="Genomic_DNA"/>
</dbReference>
<protein>
    <recommendedName>
        <fullName evidence="3">Holin</fullName>
    </recommendedName>
</protein>
<organism evidence="1 2">
    <name type="scientific">Scytonema hofmannii FACHB-248</name>
    <dbReference type="NCBI Taxonomy" id="1842502"/>
    <lineage>
        <taxon>Bacteria</taxon>
        <taxon>Bacillati</taxon>
        <taxon>Cyanobacteriota</taxon>
        <taxon>Cyanophyceae</taxon>
        <taxon>Nostocales</taxon>
        <taxon>Scytonemataceae</taxon>
        <taxon>Scytonema</taxon>
    </lineage>
</organism>
<comment type="caution">
    <text evidence="1">The sequence shown here is derived from an EMBL/GenBank/DDBJ whole genome shotgun (WGS) entry which is preliminary data.</text>
</comment>
<reference evidence="1 2" key="1">
    <citation type="journal article" date="2020" name="ISME J.">
        <title>Comparative genomics reveals insights into cyanobacterial evolution and habitat adaptation.</title>
        <authorList>
            <person name="Chen M.Y."/>
            <person name="Teng W.K."/>
            <person name="Zhao L."/>
            <person name="Hu C.X."/>
            <person name="Zhou Y.K."/>
            <person name="Han B.P."/>
            <person name="Song L.R."/>
            <person name="Shu W.S."/>
        </authorList>
    </citation>
    <scope>NUCLEOTIDE SEQUENCE [LARGE SCALE GENOMIC DNA]</scope>
    <source>
        <strain evidence="1 2">FACHB-248</strain>
    </source>
</reference>
<evidence type="ECO:0000313" key="2">
    <source>
        <dbReference type="Proteomes" id="UP000660380"/>
    </source>
</evidence>
<accession>A0ABR8GNL2</accession>
<dbReference type="RefSeq" id="WP_029634873.1">
    <property type="nucleotide sequence ID" value="NZ_JACJTA010000013.1"/>
</dbReference>
<evidence type="ECO:0008006" key="3">
    <source>
        <dbReference type="Google" id="ProtNLM"/>
    </source>
</evidence>
<sequence>MEPVTLTAVGTAIATIVLTKALEKTGEKLGEAALEKSNELIAKLRQKNKLPLLANTSQENTQQALDYGQAVLELKAAADTDTEIAQSVREVEATVNADPQVAPKVQALANDLNSQPAGVINNAKLAESIEKLVQVGTNYGGIHI</sequence>
<dbReference type="Proteomes" id="UP000660380">
    <property type="component" value="Unassembled WGS sequence"/>
</dbReference>
<gene>
    <name evidence="1" type="ORF">H6G81_08820</name>
</gene>